<evidence type="ECO:0000313" key="1">
    <source>
        <dbReference type="Proteomes" id="UP000887576"/>
    </source>
</evidence>
<dbReference type="WBParaSite" id="JU765_v2.g17729.t1">
    <property type="protein sequence ID" value="JU765_v2.g17729.t1"/>
    <property type="gene ID" value="JU765_v2.g17729"/>
</dbReference>
<accession>A0AC34QMX6</accession>
<reference evidence="2" key="1">
    <citation type="submission" date="2022-11" db="UniProtKB">
        <authorList>
            <consortium name="WormBaseParasite"/>
        </authorList>
    </citation>
    <scope>IDENTIFICATION</scope>
</reference>
<organism evidence="1 2">
    <name type="scientific">Panagrolaimus sp. JU765</name>
    <dbReference type="NCBI Taxonomy" id="591449"/>
    <lineage>
        <taxon>Eukaryota</taxon>
        <taxon>Metazoa</taxon>
        <taxon>Ecdysozoa</taxon>
        <taxon>Nematoda</taxon>
        <taxon>Chromadorea</taxon>
        <taxon>Rhabditida</taxon>
        <taxon>Tylenchina</taxon>
        <taxon>Panagrolaimomorpha</taxon>
        <taxon>Panagrolaimoidea</taxon>
        <taxon>Panagrolaimidae</taxon>
        <taxon>Panagrolaimus</taxon>
    </lineage>
</organism>
<protein>
    <submittedName>
        <fullName evidence="2">RING-CH-type domain-containing protein</fullName>
    </submittedName>
</protein>
<evidence type="ECO:0000313" key="2">
    <source>
        <dbReference type="WBParaSite" id="JU765_v2.g17729.t1"/>
    </source>
</evidence>
<proteinExistence type="predicted"/>
<sequence>MVRPCSCAGTMGDIHEKCLNEWVARSRAEKCEICKEPYAKSSKSFKKLSDWSRPDITFRQWIAFLALLCLLYSQINLIKVAWERQFFDRVFINRYRPRGPDVARFLTVIVLFLLSSLVLSILTNGIGGYLARQRIVRFVDSDAHDQEKKLDDASN</sequence>
<name>A0AC34QMX6_9BILA</name>
<dbReference type="Proteomes" id="UP000887576">
    <property type="component" value="Unplaced"/>
</dbReference>